<name>A0A8S9P1R8_BRACR</name>
<dbReference type="EMBL" id="QGKX02001521">
    <property type="protein sequence ID" value="KAF3509579.1"/>
    <property type="molecule type" value="Genomic_DNA"/>
</dbReference>
<gene>
    <name evidence="2" type="ORF">F2Q69_00002642</name>
</gene>
<feature type="region of interest" description="Disordered" evidence="1">
    <location>
        <begin position="1"/>
        <end position="27"/>
    </location>
</feature>
<reference evidence="2" key="1">
    <citation type="submission" date="2019-12" db="EMBL/GenBank/DDBJ databases">
        <title>Genome sequencing and annotation of Brassica cretica.</title>
        <authorList>
            <person name="Studholme D.J."/>
            <person name="Sarris P."/>
        </authorList>
    </citation>
    <scope>NUCLEOTIDE SEQUENCE</scope>
    <source>
        <strain evidence="2">PFS-109/04</strain>
        <tissue evidence="2">Leaf</tissue>
    </source>
</reference>
<evidence type="ECO:0000256" key="1">
    <source>
        <dbReference type="SAM" id="MobiDB-lite"/>
    </source>
</evidence>
<organism evidence="2 3">
    <name type="scientific">Brassica cretica</name>
    <name type="common">Mustard</name>
    <dbReference type="NCBI Taxonomy" id="69181"/>
    <lineage>
        <taxon>Eukaryota</taxon>
        <taxon>Viridiplantae</taxon>
        <taxon>Streptophyta</taxon>
        <taxon>Embryophyta</taxon>
        <taxon>Tracheophyta</taxon>
        <taxon>Spermatophyta</taxon>
        <taxon>Magnoliopsida</taxon>
        <taxon>eudicotyledons</taxon>
        <taxon>Gunneridae</taxon>
        <taxon>Pentapetalae</taxon>
        <taxon>rosids</taxon>
        <taxon>malvids</taxon>
        <taxon>Brassicales</taxon>
        <taxon>Brassicaceae</taxon>
        <taxon>Brassiceae</taxon>
        <taxon>Brassica</taxon>
    </lineage>
</organism>
<comment type="caution">
    <text evidence="2">The sequence shown here is derived from an EMBL/GenBank/DDBJ whole genome shotgun (WGS) entry which is preliminary data.</text>
</comment>
<evidence type="ECO:0000313" key="3">
    <source>
        <dbReference type="Proteomes" id="UP000712600"/>
    </source>
</evidence>
<accession>A0A8S9P1R8</accession>
<dbReference type="Proteomes" id="UP000712600">
    <property type="component" value="Unassembled WGS sequence"/>
</dbReference>
<proteinExistence type="predicted"/>
<sequence length="150" mass="16587">MTNAEVPQTSLDPRLSGQKETRLFPNGQLTPGHFSQSVAPNLLMLVINVTLIGKQTDITVIITKGPRGGSIKFDLLPEPIKTITNPGLALTNLSIQGLHPRCLLANLRTCRRSQNVERLTVVPMNVDLLWRDWNTLLRNPIVQEASTTLC</sequence>
<dbReference type="AlphaFoldDB" id="A0A8S9P1R8"/>
<evidence type="ECO:0000313" key="2">
    <source>
        <dbReference type="EMBL" id="KAF3509579.1"/>
    </source>
</evidence>
<protein>
    <submittedName>
        <fullName evidence="2">Uncharacterized protein</fullName>
    </submittedName>
</protein>
<feature type="compositionally biased region" description="Polar residues" evidence="1">
    <location>
        <begin position="1"/>
        <end position="11"/>
    </location>
</feature>